<proteinExistence type="predicted"/>
<keyword evidence="2" id="KW-1185">Reference proteome</keyword>
<reference evidence="1" key="1">
    <citation type="journal article" date="2019" name="bioRxiv">
        <title>The Genome of the Zebra Mussel, Dreissena polymorpha: A Resource for Invasive Species Research.</title>
        <authorList>
            <person name="McCartney M.A."/>
            <person name="Auch B."/>
            <person name="Kono T."/>
            <person name="Mallez S."/>
            <person name="Zhang Y."/>
            <person name="Obille A."/>
            <person name="Becker A."/>
            <person name="Abrahante J.E."/>
            <person name="Garbe J."/>
            <person name="Badalamenti J.P."/>
            <person name="Herman A."/>
            <person name="Mangelson H."/>
            <person name="Liachko I."/>
            <person name="Sullivan S."/>
            <person name="Sone E.D."/>
            <person name="Koren S."/>
            <person name="Silverstein K.A.T."/>
            <person name="Beckman K.B."/>
            <person name="Gohl D.M."/>
        </authorList>
    </citation>
    <scope>NUCLEOTIDE SEQUENCE</scope>
    <source>
        <strain evidence="1">Duluth1</strain>
        <tissue evidence="1">Whole animal</tissue>
    </source>
</reference>
<comment type="caution">
    <text evidence="1">The sequence shown here is derived from an EMBL/GenBank/DDBJ whole genome shotgun (WGS) entry which is preliminary data.</text>
</comment>
<evidence type="ECO:0000313" key="2">
    <source>
        <dbReference type="Proteomes" id="UP000828390"/>
    </source>
</evidence>
<evidence type="ECO:0000313" key="1">
    <source>
        <dbReference type="EMBL" id="KAH3789928.1"/>
    </source>
</evidence>
<organism evidence="1 2">
    <name type="scientific">Dreissena polymorpha</name>
    <name type="common">Zebra mussel</name>
    <name type="synonym">Mytilus polymorpha</name>
    <dbReference type="NCBI Taxonomy" id="45954"/>
    <lineage>
        <taxon>Eukaryota</taxon>
        <taxon>Metazoa</taxon>
        <taxon>Spiralia</taxon>
        <taxon>Lophotrochozoa</taxon>
        <taxon>Mollusca</taxon>
        <taxon>Bivalvia</taxon>
        <taxon>Autobranchia</taxon>
        <taxon>Heteroconchia</taxon>
        <taxon>Euheterodonta</taxon>
        <taxon>Imparidentia</taxon>
        <taxon>Neoheterodontei</taxon>
        <taxon>Myida</taxon>
        <taxon>Dreissenoidea</taxon>
        <taxon>Dreissenidae</taxon>
        <taxon>Dreissena</taxon>
    </lineage>
</organism>
<accession>A0A9D4F2P8</accession>
<name>A0A9D4F2P8_DREPO</name>
<dbReference type="Proteomes" id="UP000828390">
    <property type="component" value="Unassembled WGS sequence"/>
</dbReference>
<gene>
    <name evidence="1" type="ORF">DPMN_168120</name>
</gene>
<dbReference type="AlphaFoldDB" id="A0A9D4F2P8"/>
<dbReference type="EMBL" id="JAIWYP010000008">
    <property type="protein sequence ID" value="KAH3789928.1"/>
    <property type="molecule type" value="Genomic_DNA"/>
</dbReference>
<reference evidence="1" key="2">
    <citation type="submission" date="2020-11" db="EMBL/GenBank/DDBJ databases">
        <authorList>
            <person name="McCartney M.A."/>
            <person name="Auch B."/>
            <person name="Kono T."/>
            <person name="Mallez S."/>
            <person name="Becker A."/>
            <person name="Gohl D.M."/>
            <person name="Silverstein K.A.T."/>
            <person name="Koren S."/>
            <person name="Bechman K.B."/>
            <person name="Herman A."/>
            <person name="Abrahante J.E."/>
            <person name="Garbe J."/>
        </authorList>
    </citation>
    <scope>NUCLEOTIDE SEQUENCE</scope>
    <source>
        <strain evidence="1">Duluth1</strain>
        <tissue evidence="1">Whole animal</tissue>
    </source>
</reference>
<sequence>MIFTLYVGAISYGLSSVLVNEKTLTRSPKSNGGLTRGSGMIEGLRNFWTLSAPVKLKYNSAVHDFTDLTYTSNTHKKDLEKMNTKIIACSPYTADSTLKNIVHGIRFLMVSKSRDLSLEDVLSYKLRPIPPALFEEKNS</sequence>
<protein>
    <submittedName>
        <fullName evidence="1">Uncharacterized protein</fullName>
    </submittedName>
</protein>